<accession>A0A3S1A539</accession>
<comment type="caution">
    <text evidence="2">The sequence shown here is derived from an EMBL/GenBank/DDBJ whole genome shotgun (WGS) entry which is preliminary data.</text>
</comment>
<evidence type="ECO:0000256" key="1">
    <source>
        <dbReference type="SAM" id="MobiDB-lite"/>
    </source>
</evidence>
<organism evidence="2 3">
    <name type="scientific">Elysia chlorotica</name>
    <name type="common">Eastern emerald elysia</name>
    <name type="synonym">Sea slug</name>
    <dbReference type="NCBI Taxonomy" id="188477"/>
    <lineage>
        <taxon>Eukaryota</taxon>
        <taxon>Metazoa</taxon>
        <taxon>Spiralia</taxon>
        <taxon>Lophotrochozoa</taxon>
        <taxon>Mollusca</taxon>
        <taxon>Gastropoda</taxon>
        <taxon>Heterobranchia</taxon>
        <taxon>Euthyneura</taxon>
        <taxon>Panpulmonata</taxon>
        <taxon>Sacoglossa</taxon>
        <taxon>Placobranchoidea</taxon>
        <taxon>Plakobranchidae</taxon>
        <taxon>Elysia</taxon>
    </lineage>
</organism>
<dbReference type="AlphaFoldDB" id="A0A3S1A539"/>
<dbReference type="EMBL" id="RQTK01000022">
    <property type="protein sequence ID" value="RUS90898.1"/>
    <property type="molecule type" value="Genomic_DNA"/>
</dbReference>
<proteinExistence type="predicted"/>
<name>A0A3S1A539_ELYCH</name>
<dbReference type="OrthoDB" id="8955728at2759"/>
<feature type="region of interest" description="Disordered" evidence="1">
    <location>
        <begin position="81"/>
        <end position="148"/>
    </location>
</feature>
<gene>
    <name evidence="2" type="ORF">EGW08_001295</name>
</gene>
<dbReference type="Proteomes" id="UP000271974">
    <property type="component" value="Unassembled WGS sequence"/>
</dbReference>
<evidence type="ECO:0000313" key="2">
    <source>
        <dbReference type="EMBL" id="RUS90898.1"/>
    </source>
</evidence>
<reference evidence="2 3" key="1">
    <citation type="submission" date="2019-01" db="EMBL/GenBank/DDBJ databases">
        <title>A draft genome assembly of the solar-powered sea slug Elysia chlorotica.</title>
        <authorList>
            <person name="Cai H."/>
            <person name="Li Q."/>
            <person name="Fang X."/>
            <person name="Li J."/>
            <person name="Curtis N.E."/>
            <person name="Altenburger A."/>
            <person name="Shibata T."/>
            <person name="Feng M."/>
            <person name="Maeda T."/>
            <person name="Schwartz J.A."/>
            <person name="Shigenobu S."/>
            <person name="Lundholm N."/>
            <person name="Nishiyama T."/>
            <person name="Yang H."/>
            <person name="Hasebe M."/>
            <person name="Li S."/>
            <person name="Pierce S.K."/>
            <person name="Wang J."/>
        </authorList>
    </citation>
    <scope>NUCLEOTIDE SEQUENCE [LARGE SCALE GENOMIC DNA]</scope>
    <source>
        <strain evidence="2">EC2010</strain>
        <tissue evidence="2">Whole organism of an adult</tissue>
    </source>
</reference>
<evidence type="ECO:0000313" key="3">
    <source>
        <dbReference type="Proteomes" id="UP000271974"/>
    </source>
</evidence>
<sequence length="169" mass="18791">MVQAVFTLLLDLHPSGQRLPGGGRKDHWADILGDYRRIRRLVLDNQQLSANANIQLSDVNRRTLTQWYNKILRTRDLASLTMGTDLPRPPMTATDLPPPEEKSIFQVPSEEVLQQPPPLEDKSGTAVQRSQTRAVPDDEATSADPPLYAAHSGEGICVFTSPEQVLGWL</sequence>
<protein>
    <submittedName>
        <fullName evidence="2">Uncharacterized protein</fullName>
    </submittedName>
</protein>
<keyword evidence="3" id="KW-1185">Reference proteome</keyword>
<feature type="non-terminal residue" evidence="2">
    <location>
        <position position="169"/>
    </location>
</feature>